<comment type="caution">
    <text evidence="1">The sequence shown here is derived from an EMBL/GenBank/DDBJ whole genome shotgun (WGS) entry which is preliminary data.</text>
</comment>
<keyword evidence="2" id="KW-1185">Reference proteome</keyword>
<evidence type="ECO:0000313" key="2">
    <source>
        <dbReference type="Proteomes" id="UP001165586"/>
    </source>
</evidence>
<feature type="non-terminal residue" evidence="1">
    <location>
        <position position="169"/>
    </location>
</feature>
<sequence>ASIGALTKTTADTLYAPITVTQGITQADADLRYSPAGALTKAQADGFYETIADAQLRMAEAVAISVSASAKDAQNRVDEILVEAKQYADSLVGTGTGTNQQTVIGLSEDVADAKYAPIGALTQKDADLLYAPVRLKTEAVVITGDQEIDGKKTFKTLPTVKIGSNPETN</sequence>
<evidence type="ECO:0000313" key="1">
    <source>
        <dbReference type="EMBL" id="MCS5737594.1"/>
    </source>
</evidence>
<name>A0ABT2HCB5_9MICO</name>
<organism evidence="1 2">
    <name type="scientific">Herbiconiux daphne</name>
    <dbReference type="NCBI Taxonomy" id="2970914"/>
    <lineage>
        <taxon>Bacteria</taxon>
        <taxon>Bacillati</taxon>
        <taxon>Actinomycetota</taxon>
        <taxon>Actinomycetes</taxon>
        <taxon>Micrococcales</taxon>
        <taxon>Microbacteriaceae</taxon>
        <taxon>Herbiconiux</taxon>
    </lineage>
</organism>
<accession>A0ABT2HCB5</accession>
<feature type="non-terminal residue" evidence="1">
    <location>
        <position position="1"/>
    </location>
</feature>
<proteinExistence type="predicted"/>
<dbReference type="Proteomes" id="UP001165586">
    <property type="component" value="Unassembled WGS sequence"/>
</dbReference>
<reference evidence="1" key="1">
    <citation type="submission" date="2022-08" db="EMBL/GenBank/DDBJ databases">
        <authorList>
            <person name="Deng Y."/>
            <person name="Han X.-F."/>
            <person name="Zhang Y.-Q."/>
        </authorList>
    </citation>
    <scope>NUCLEOTIDE SEQUENCE</scope>
    <source>
        <strain evidence="1">CPCC 203386</strain>
    </source>
</reference>
<dbReference type="RefSeq" id="WP_259544031.1">
    <property type="nucleotide sequence ID" value="NZ_JANLCJ010000855.1"/>
</dbReference>
<gene>
    <name evidence="1" type="ORF">N1032_28070</name>
</gene>
<dbReference type="EMBL" id="JANLCJ010000855">
    <property type="protein sequence ID" value="MCS5737594.1"/>
    <property type="molecule type" value="Genomic_DNA"/>
</dbReference>
<protein>
    <submittedName>
        <fullName evidence="1">Uncharacterized protein</fullName>
    </submittedName>
</protein>